<dbReference type="EC" id="2.7.13.3" evidence="3"/>
<dbReference type="SUPFAM" id="SSF55874">
    <property type="entry name" value="ATPase domain of HSP90 chaperone/DNA topoisomerase II/histidine kinase"/>
    <property type="match status" value="1"/>
</dbReference>
<dbReference type="InterPro" id="IPR003594">
    <property type="entry name" value="HATPase_dom"/>
</dbReference>
<evidence type="ECO:0000259" key="12">
    <source>
        <dbReference type="PROSITE" id="PS50109"/>
    </source>
</evidence>
<dbReference type="InterPro" id="IPR003661">
    <property type="entry name" value="HisK_dim/P_dom"/>
</dbReference>
<dbReference type="InterPro" id="IPR036097">
    <property type="entry name" value="HisK_dim/P_sf"/>
</dbReference>
<accession>A0A939PKM0</accession>
<keyword evidence="9" id="KW-0902">Two-component regulatory system</keyword>
<dbReference type="PANTHER" id="PTHR45436">
    <property type="entry name" value="SENSOR HISTIDINE KINASE YKOH"/>
    <property type="match status" value="1"/>
</dbReference>
<dbReference type="InterPro" id="IPR003660">
    <property type="entry name" value="HAMP_dom"/>
</dbReference>
<gene>
    <name evidence="14" type="ORF">J4573_27670</name>
</gene>
<keyword evidence="4" id="KW-0597">Phosphoprotein</keyword>
<keyword evidence="7 14" id="KW-0418">Kinase</keyword>
<proteinExistence type="predicted"/>
<dbReference type="Proteomes" id="UP000669179">
    <property type="component" value="Unassembled WGS sequence"/>
</dbReference>
<organism evidence="14 15">
    <name type="scientific">Actinomadura barringtoniae</name>
    <dbReference type="NCBI Taxonomy" id="1427535"/>
    <lineage>
        <taxon>Bacteria</taxon>
        <taxon>Bacillati</taxon>
        <taxon>Actinomycetota</taxon>
        <taxon>Actinomycetes</taxon>
        <taxon>Streptosporangiales</taxon>
        <taxon>Thermomonosporaceae</taxon>
        <taxon>Actinomadura</taxon>
    </lineage>
</organism>
<dbReference type="SMART" id="SM00387">
    <property type="entry name" value="HATPase_c"/>
    <property type="match status" value="1"/>
</dbReference>
<sequence>MGAGRGREQARRWAARAFLSVRGRATVISVVGAGVTLLVCMVLTLQLLESAGENAAERHARKTLQRVAFDITTRGIATPVRPEAGEAQLIQMVEPSGRVIAASASLRGRPSLNPVAPRISDLLISDRVCPSYLKECVHLVGLRVGGRAYPRTVMLYAAEPVPLPLSTPLLYLEAAVVLLVLTALVGWWTWWTIGNALRPVEAIRRELAEITATDLDRRVPEPHTGGELQRMAVTVNDTLERLQQATSRERRFVSDASHDLRNPIAGLHTRLEVALDEPDSFDWKPTVRAALRDTERLNEIVADLLELSRLDARSPALVEVIDLAELVERETVRHPRHPPVVTRLEPRVLVRANAVRLGRLLGNLLSNAERHADSQIEVVVAEGGGQAVLEVRDDGAGIPAEERERVFERFARLPESQRRDPGGTGLGLPIAREIAEIYGGTLIIAESTKGARFVLRLPLASP</sequence>
<feature type="domain" description="Histidine kinase" evidence="12">
    <location>
        <begin position="255"/>
        <end position="461"/>
    </location>
</feature>
<evidence type="ECO:0000256" key="7">
    <source>
        <dbReference type="ARBA" id="ARBA00022777"/>
    </source>
</evidence>
<dbReference type="Gene3D" id="3.30.565.10">
    <property type="entry name" value="Histidine kinase-like ATPase, C-terminal domain"/>
    <property type="match status" value="1"/>
</dbReference>
<dbReference type="PROSITE" id="PS50109">
    <property type="entry name" value="HIS_KIN"/>
    <property type="match status" value="1"/>
</dbReference>
<dbReference type="CDD" id="cd00075">
    <property type="entry name" value="HATPase"/>
    <property type="match status" value="1"/>
</dbReference>
<dbReference type="InterPro" id="IPR050428">
    <property type="entry name" value="TCS_sensor_his_kinase"/>
</dbReference>
<dbReference type="GO" id="GO:0005886">
    <property type="term" value="C:plasma membrane"/>
    <property type="evidence" value="ECO:0007669"/>
    <property type="project" value="UniProtKB-SubCell"/>
</dbReference>
<evidence type="ECO:0000313" key="14">
    <source>
        <dbReference type="EMBL" id="MBO2450904.1"/>
    </source>
</evidence>
<dbReference type="Pfam" id="PF00512">
    <property type="entry name" value="HisKA"/>
    <property type="match status" value="1"/>
</dbReference>
<feature type="transmembrane region" description="Helical" evidence="11">
    <location>
        <begin position="21"/>
        <end position="48"/>
    </location>
</feature>
<keyword evidence="6 11" id="KW-0812">Transmembrane</keyword>
<evidence type="ECO:0000256" key="10">
    <source>
        <dbReference type="ARBA" id="ARBA00023136"/>
    </source>
</evidence>
<evidence type="ECO:0000313" key="15">
    <source>
        <dbReference type="Proteomes" id="UP000669179"/>
    </source>
</evidence>
<keyword evidence="8 11" id="KW-1133">Transmembrane helix</keyword>
<dbReference type="SMART" id="SM00304">
    <property type="entry name" value="HAMP"/>
    <property type="match status" value="1"/>
</dbReference>
<evidence type="ECO:0000256" key="11">
    <source>
        <dbReference type="SAM" id="Phobius"/>
    </source>
</evidence>
<keyword evidence="15" id="KW-1185">Reference proteome</keyword>
<dbReference type="SMART" id="SM00388">
    <property type="entry name" value="HisKA"/>
    <property type="match status" value="1"/>
</dbReference>
<feature type="domain" description="HAMP" evidence="13">
    <location>
        <begin position="194"/>
        <end position="247"/>
    </location>
</feature>
<evidence type="ECO:0000259" key="13">
    <source>
        <dbReference type="PROSITE" id="PS50885"/>
    </source>
</evidence>
<feature type="transmembrane region" description="Helical" evidence="11">
    <location>
        <begin position="169"/>
        <end position="190"/>
    </location>
</feature>
<dbReference type="InterPro" id="IPR005467">
    <property type="entry name" value="His_kinase_dom"/>
</dbReference>
<keyword evidence="10 11" id="KW-0472">Membrane</keyword>
<dbReference type="Pfam" id="PF02518">
    <property type="entry name" value="HATPase_c"/>
    <property type="match status" value="1"/>
</dbReference>
<dbReference type="EMBL" id="JAGEOJ010000011">
    <property type="protein sequence ID" value="MBO2450904.1"/>
    <property type="molecule type" value="Genomic_DNA"/>
</dbReference>
<dbReference type="RefSeq" id="WP_208258778.1">
    <property type="nucleotide sequence ID" value="NZ_JAGEOJ010000011.1"/>
</dbReference>
<evidence type="ECO:0000256" key="5">
    <source>
        <dbReference type="ARBA" id="ARBA00022679"/>
    </source>
</evidence>
<evidence type="ECO:0000256" key="9">
    <source>
        <dbReference type="ARBA" id="ARBA00023012"/>
    </source>
</evidence>
<dbReference type="InterPro" id="IPR004358">
    <property type="entry name" value="Sig_transdc_His_kin-like_C"/>
</dbReference>
<evidence type="ECO:0000256" key="1">
    <source>
        <dbReference type="ARBA" id="ARBA00000085"/>
    </source>
</evidence>
<dbReference type="SUPFAM" id="SSF47384">
    <property type="entry name" value="Homodimeric domain of signal transducing histidine kinase"/>
    <property type="match status" value="1"/>
</dbReference>
<dbReference type="CDD" id="cd00082">
    <property type="entry name" value="HisKA"/>
    <property type="match status" value="1"/>
</dbReference>
<dbReference type="Gene3D" id="1.10.287.130">
    <property type="match status" value="1"/>
</dbReference>
<dbReference type="PANTHER" id="PTHR45436:SF5">
    <property type="entry name" value="SENSOR HISTIDINE KINASE TRCS"/>
    <property type="match status" value="1"/>
</dbReference>
<keyword evidence="5" id="KW-0808">Transferase</keyword>
<dbReference type="GO" id="GO:0000155">
    <property type="term" value="F:phosphorelay sensor kinase activity"/>
    <property type="evidence" value="ECO:0007669"/>
    <property type="project" value="InterPro"/>
</dbReference>
<name>A0A939PKM0_9ACTN</name>
<evidence type="ECO:0000256" key="4">
    <source>
        <dbReference type="ARBA" id="ARBA00022553"/>
    </source>
</evidence>
<evidence type="ECO:0000256" key="8">
    <source>
        <dbReference type="ARBA" id="ARBA00022989"/>
    </source>
</evidence>
<comment type="catalytic activity">
    <reaction evidence="1">
        <text>ATP + protein L-histidine = ADP + protein N-phospho-L-histidine.</text>
        <dbReference type="EC" id="2.7.13.3"/>
    </reaction>
</comment>
<dbReference type="AlphaFoldDB" id="A0A939PKM0"/>
<dbReference type="PRINTS" id="PR00344">
    <property type="entry name" value="BCTRLSENSOR"/>
</dbReference>
<comment type="caution">
    <text evidence="14">The sequence shown here is derived from an EMBL/GenBank/DDBJ whole genome shotgun (WGS) entry which is preliminary data.</text>
</comment>
<dbReference type="InterPro" id="IPR036890">
    <property type="entry name" value="HATPase_C_sf"/>
</dbReference>
<dbReference type="Pfam" id="PF00672">
    <property type="entry name" value="HAMP"/>
    <property type="match status" value="1"/>
</dbReference>
<reference evidence="14" key="1">
    <citation type="submission" date="2021-03" db="EMBL/GenBank/DDBJ databases">
        <authorList>
            <person name="Kanchanasin P."/>
            <person name="Saeng-In P."/>
            <person name="Phongsopitanun W."/>
            <person name="Yuki M."/>
            <person name="Kudo T."/>
            <person name="Ohkuma M."/>
            <person name="Tanasupawat S."/>
        </authorList>
    </citation>
    <scope>NUCLEOTIDE SEQUENCE</scope>
    <source>
        <strain evidence="14">GKU 128</strain>
    </source>
</reference>
<protein>
    <recommendedName>
        <fullName evidence="3">histidine kinase</fullName>
        <ecNumber evidence="3">2.7.13.3</ecNumber>
    </recommendedName>
</protein>
<dbReference type="PROSITE" id="PS50885">
    <property type="entry name" value="HAMP"/>
    <property type="match status" value="1"/>
</dbReference>
<evidence type="ECO:0000256" key="6">
    <source>
        <dbReference type="ARBA" id="ARBA00022692"/>
    </source>
</evidence>
<comment type="subcellular location">
    <subcellularLocation>
        <location evidence="2">Cell membrane</location>
    </subcellularLocation>
</comment>
<evidence type="ECO:0000256" key="3">
    <source>
        <dbReference type="ARBA" id="ARBA00012438"/>
    </source>
</evidence>
<dbReference type="CDD" id="cd06225">
    <property type="entry name" value="HAMP"/>
    <property type="match status" value="1"/>
</dbReference>
<evidence type="ECO:0000256" key="2">
    <source>
        <dbReference type="ARBA" id="ARBA00004236"/>
    </source>
</evidence>